<dbReference type="InterPro" id="IPR019734">
    <property type="entry name" value="TPR_rpt"/>
</dbReference>
<dbReference type="AlphaFoldDB" id="A0A3B1A6A4"/>
<dbReference type="Pfam" id="PF13181">
    <property type="entry name" value="TPR_8"/>
    <property type="match status" value="2"/>
</dbReference>
<feature type="domain" description="Cds6 C-terminal" evidence="1">
    <location>
        <begin position="215"/>
        <end position="319"/>
    </location>
</feature>
<organism evidence="2">
    <name type="scientific">hydrothermal vent metagenome</name>
    <dbReference type="NCBI Taxonomy" id="652676"/>
    <lineage>
        <taxon>unclassified sequences</taxon>
        <taxon>metagenomes</taxon>
        <taxon>ecological metagenomes</taxon>
    </lineage>
</organism>
<dbReference type="InterPro" id="IPR011990">
    <property type="entry name" value="TPR-like_helical_dom_sf"/>
</dbReference>
<accession>A0A3B1A6A4</accession>
<gene>
    <name evidence="2" type="ORF">MNBD_GAMMA22-3112</name>
</gene>
<evidence type="ECO:0000259" key="1">
    <source>
        <dbReference type="Pfam" id="PF24125"/>
    </source>
</evidence>
<dbReference type="EMBL" id="UOFS01000048">
    <property type="protein sequence ID" value="VAX01279.1"/>
    <property type="molecule type" value="Genomic_DNA"/>
</dbReference>
<dbReference type="PROSITE" id="PS50005">
    <property type="entry name" value="TPR"/>
    <property type="match status" value="1"/>
</dbReference>
<evidence type="ECO:0000313" key="2">
    <source>
        <dbReference type="EMBL" id="VAX01279.1"/>
    </source>
</evidence>
<sequence length="324" mass="37229">MLKIRLFILLSILLISLNTNAQIPSVEKFSTVQQLIVQQKYEQALAKIDQKLISYVNNQDLLHLRAHTELKLNKTKQAITSYNLIIKLYPSSPMAYNNIAGIYAKQGKYELAKKLLEKGINTNKSYALLHNNIKSINFEMARESYVKALRLGVTKKNVELNVANLETKSNSTKKIQLAKLNSKPVIQAKLNTPITKKTRAIKSSSEPVLSVKDEVITALKGWAAAWSAQDVNLYLSFYNKRFLPESGASKRIWESQRQVRLLKPRWIEVRLSDFSFELYANDKAEVKVTQVYRSNSFKDKSKKKFLLKRSDDGWQILNEINYQD</sequence>
<name>A0A3B1A6A4_9ZZZZ</name>
<protein>
    <recommendedName>
        <fullName evidence="1">Cds6 C-terminal domain-containing protein</fullName>
    </recommendedName>
</protein>
<dbReference type="Pfam" id="PF24125">
    <property type="entry name" value="Cds6_C"/>
    <property type="match status" value="1"/>
</dbReference>
<dbReference type="InterPro" id="IPR056203">
    <property type="entry name" value="Cds6_C"/>
</dbReference>
<dbReference type="Gene3D" id="1.25.40.10">
    <property type="entry name" value="Tetratricopeptide repeat domain"/>
    <property type="match status" value="1"/>
</dbReference>
<dbReference type="SUPFAM" id="SSF54427">
    <property type="entry name" value="NTF2-like"/>
    <property type="match status" value="1"/>
</dbReference>
<proteinExistence type="predicted"/>
<dbReference type="InterPro" id="IPR032710">
    <property type="entry name" value="NTF2-like_dom_sf"/>
</dbReference>
<dbReference type="SMART" id="SM00028">
    <property type="entry name" value="TPR"/>
    <property type="match status" value="2"/>
</dbReference>
<reference evidence="2" key="1">
    <citation type="submission" date="2018-06" db="EMBL/GenBank/DDBJ databases">
        <authorList>
            <person name="Zhirakovskaya E."/>
        </authorList>
    </citation>
    <scope>NUCLEOTIDE SEQUENCE</scope>
</reference>
<dbReference type="SUPFAM" id="SSF48452">
    <property type="entry name" value="TPR-like"/>
    <property type="match status" value="1"/>
</dbReference>